<reference evidence="1 2" key="1">
    <citation type="submission" date="2022-09" db="EMBL/GenBank/DDBJ databases">
        <title>Chryseobacterium oleae sp.nov., isolated from the inter-root soil of Pyrola calliantha H. Andr. in Tibet.</title>
        <authorList>
            <person name="Li Z."/>
        </authorList>
    </citation>
    <scope>NUCLEOTIDE SEQUENCE [LARGE SCALE GENOMIC DNA]</scope>
    <source>
        <strain evidence="2">pc1-10</strain>
    </source>
</reference>
<organism evidence="1 2">
    <name type="scientific">Chryseobacterium herbae</name>
    <dbReference type="NCBI Taxonomy" id="2976476"/>
    <lineage>
        <taxon>Bacteria</taxon>
        <taxon>Pseudomonadati</taxon>
        <taxon>Bacteroidota</taxon>
        <taxon>Flavobacteriia</taxon>
        <taxon>Flavobacteriales</taxon>
        <taxon>Weeksellaceae</taxon>
        <taxon>Chryseobacterium group</taxon>
        <taxon>Chryseobacterium</taxon>
    </lineage>
</organism>
<comment type="caution">
    <text evidence="1">The sequence shown here is derived from an EMBL/GenBank/DDBJ whole genome shotgun (WGS) entry which is preliminary data.</text>
</comment>
<proteinExistence type="predicted"/>
<dbReference type="InterPro" id="IPR011652">
    <property type="entry name" value="MORN_2"/>
</dbReference>
<gene>
    <name evidence="1" type="ORF">N0B48_04350</name>
</gene>
<dbReference type="RefSeq" id="WP_259837012.1">
    <property type="nucleotide sequence ID" value="NZ_JAOAMU010000001.1"/>
</dbReference>
<dbReference type="Gene3D" id="3.90.930.1">
    <property type="match status" value="1"/>
</dbReference>
<evidence type="ECO:0000313" key="1">
    <source>
        <dbReference type="EMBL" id="MCT2561114.1"/>
    </source>
</evidence>
<sequence length="210" mass="24280">MIYKTIKTIIILFTILFLISCKTNKQNKTLPLLKGSVQVLIDRNYRYDSDFPPKIKIENNGFGTGLVEERFVEGSVRFGKTGIDNSKEGKWLSGHADFDKDGNVFAQGKIWREEYFKNGLREGPYKYFNDKGTVIYETTFDKGTGLWKEFHPNGQLYFEIYTKNGYFTDTLKLHDYNGKIIGKRLYKKDSLIYSEGLPGFPYRPNSVPSD</sequence>
<dbReference type="Proteomes" id="UP001525566">
    <property type="component" value="Unassembled WGS sequence"/>
</dbReference>
<accession>A0ABT2IQL6</accession>
<dbReference type="SUPFAM" id="SSF82185">
    <property type="entry name" value="Histone H3 K4-specific methyltransferase SET7/9 N-terminal domain"/>
    <property type="match status" value="1"/>
</dbReference>
<dbReference type="PROSITE" id="PS51257">
    <property type="entry name" value="PROKAR_LIPOPROTEIN"/>
    <property type="match status" value="1"/>
</dbReference>
<protein>
    <recommendedName>
        <fullName evidence="3">MORN repeat protein</fullName>
    </recommendedName>
</protein>
<dbReference type="Pfam" id="PF07661">
    <property type="entry name" value="MORN_2"/>
    <property type="match status" value="2"/>
</dbReference>
<evidence type="ECO:0000313" key="2">
    <source>
        <dbReference type="Proteomes" id="UP001525566"/>
    </source>
</evidence>
<evidence type="ECO:0008006" key="3">
    <source>
        <dbReference type="Google" id="ProtNLM"/>
    </source>
</evidence>
<name>A0ABT2IQL6_9FLAO</name>
<keyword evidence="2" id="KW-1185">Reference proteome</keyword>
<dbReference type="EMBL" id="JAOAMU010000001">
    <property type="protein sequence ID" value="MCT2561114.1"/>
    <property type="molecule type" value="Genomic_DNA"/>
</dbReference>